<dbReference type="EMBL" id="CP048104">
    <property type="protein sequence ID" value="QKG83804.1"/>
    <property type="molecule type" value="Genomic_DNA"/>
</dbReference>
<dbReference type="SMART" id="SM00950">
    <property type="entry name" value="Piwi"/>
    <property type="match status" value="1"/>
</dbReference>
<dbReference type="SUPFAM" id="SSF53098">
    <property type="entry name" value="Ribonuclease H-like"/>
    <property type="match status" value="1"/>
</dbReference>
<dbReference type="Pfam" id="PF02171">
    <property type="entry name" value="Piwi"/>
    <property type="match status" value="1"/>
</dbReference>
<organism evidence="4 5">
    <name type="scientific">Kroppenstedtia pulmonis</name>
    <dbReference type="NCBI Taxonomy" id="1380685"/>
    <lineage>
        <taxon>Bacteria</taxon>
        <taxon>Bacillati</taxon>
        <taxon>Bacillota</taxon>
        <taxon>Bacilli</taxon>
        <taxon>Bacillales</taxon>
        <taxon>Thermoactinomycetaceae</taxon>
        <taxon>Kroppenstedtia</taxon>
    </lineage>
</organism>
<dbReference type="KEGG" id="kpul:GXN76_04480"/>
<evidence type="ECO:0000313" key="4">
    <source>
        <dbReference type="EMBL" id="QKG83804.1"/>
    </source>
</evidence>
<evidence type="ECO:0000256" key="2">
    <source>
        <dbReference type="ARBA" id="ARBA00035032"/>
    </source>
</evidence>
<dbReference type="SMR" id="A0A7D3XHP2"/>
<dbReference type="Gene3D" id="3.30.420.10">
    <property type="entry name" value="Ribonuclease H-like superfamily/Ribonuclease H"/>
    <property type="match status" value="1"/>
</dbReference>
<dbReference type="RefSeq" id="WP_173220887.1">
    <property type="nucleotide sequence ID" value="NZ_CP048104.1"/>
</dbReference>
<gene>
    <name evidence="4" type="ORF">GXN76_04480</name>
</gene>
<dbReference type="InterPro" id="IPR012337">
    <property type="entry name" value="RNaseH-like_sf"/>
</dbReference>
<evidence type="ECO:0000256" key="1">
    <source>
        <dbReference type="ARBA" id="ARBA00035012"/>
    </source>
</evidence>
<dbReference type="Proteomes" id="UP000503088">
    <property type="component" value="Chromosome"/>
</dbReference>
<dbReference type="GO" id="GO:0003676">
    <property type="term" value="F:nucleic acid binding"/>
    <property type="evidence" value="ECO:0007669"/>
    <property type="project" value="InterPro"/>
</dbReference>
<sequence length="705" mass="82178">MEQFFLSELFLDTRSNQIPLYFYHVPVLDLEKIDQYHYKTLRLLEKQNPDQTIHFYRHLIGSFHPIKYWGEMGDQTLVHRPIKTNIIEERKLLERLLIKNIEQAQNRDHFYTYRGRITKKKPETSSTILSFRYLTLHTTIDHTSRISIGFNMGHTLLHKMNLYQLLQEKTNILHEGMEVFDPYNRSTYKFIGQSQATVSDPILPGNQSILEYLRQQGRTNLKIPQNTPAVTVESKGRSKKQFHFAPQLLKLICSFDQVSIPQQIQQQIKLNAHKRTEMMRKFVEHVLSNWQNKAPFPVSFSMNSTQPKQHGYHIKQFKDPFLLFGRGFTTQDQKNGLKQGGSYTRPAQKVKYQYLIQPEIIDRLVNQKNHFQFAKSLEQQSSKWGVELDIHKTGRKELDFSNSTKLRDSLKEIAPTLQYPTVVIIDEQYRTNKAIYRIIKQECGREKNIPTQVVYLDTTHNKYAYANILLGLYAKAGIQPWILKKPLHSPCFIGLDVSRDDGKHSTGVVQAVGQDGRILFAQSLTSTERGEIISEDSLQQIISTIRYHYNKEFGHNPPHITFHRDGRGYEGELRAITRVMNEMGIPFDYISVVKNCQRRMALYNEKQGKYRNALGYTYIKDNFAYLCTTNPRDALGMARPIKIEQQYGHLTMDQVLEDIYHLTFMNTHSTLRPRLPVTVNYADKSSTYYNRGLLPLGESNGLPFV</sequence>
<dbReference type="Gene3D" id="3.40.50.2300">
    <property type="match status" value="1"/>
</dbReference>
<dbReference type="PROSITE" id="PS50822">
    <property type="entry name" value="PIWI"/>
    <property type="match status" value="1"/>
</dbReference>
<dbReference type="InterPro" id="IPR003165">
    <property type="entry name" value="Piwi"/>
</dbReference>
<accession>A0A7D3XHP2</accession>
<reference evidence="4 5" key="1">
    <citation type="submission" date="2020-01" db="EMBL/GenBank/DDBJ databases">
        <authorList>
            <person name="Gulvik C.A."/>
            <person name="Batra D.G."/>
        </authorList>
    </citation>
    <scope>NUCLEOTIDE SEQUENCE [LARGE SCALE GENOMIC DNA]</scope>
    <source>
        <strain evidence="4 5">W9323</strain>
    </source>
</reference>
<feature type="domain" description="Piwi" evidence="3">
    <location>
        <begin position="420"/>
        <end position="694"/>
    </location>
</feature>
<protein>
    <recommendedName>
        <fullName evidence="2">Protein argonaute</fullName>
    </recommendedName>
</protein>
<dbReference type="InterPro" id="IPR036397">
    <property type="entry name" value="RNaseH_sf"/>
</dbReference>
<evidence type="ECO:0000259" key="3">
    <source>
        <dbReference type="PROSITE" id="PS50822"/>
    </source>
</evidence>
<keyword evidence="5" id="KW-1185">Reference proteome</keyword>
<proteinExistence type="inferred from homology"/>
<dbReference type="AlphaFoldDB" id="A0A7D3XHP2"/>
<comment type="similarity">
    <text evidence="1">Belongs to the argonaute family. Long pAgo subfamily.</text>
</comment>
<name>A0A7D3XHP2_9BACL</name>
<evidence type="ECO:0000313" key="5">
    <source>
        <dbReference type="Proteomes" id="UP000503088"/>
    </source>
</evidence>